<evidence type="ECO:0008006" key="3">
    <source>
        <dbReference type="Google" id="ProtNLM"/>
    </source>
</evidence>
<organism evidence="1 2">
    <name type="scientific">Candidatus Acidulodesulfobacterium acidiphilum</name>
    <dbReference type="NCBI Taxonomy" id="2597224"/>
    <lineage>
        <taxon>Bacteria</taxon>
        <taxon>Deltaproteobacteria</taxon>
        <taxon>Candidatus Acidulodesulfobacterales</taxon>
        <taxon>Candidatus Acidulodesulfobacterium</taxon>
    </lineage>
</organism>
<gene>
    <name evidence="1" type="ORF">EVJ48_07820</name>
</gene>
<dbReference type="SUPFAM" id="SSF75169">
    <property type="entry name" value="DsrEFH-like"/>
    <property type="match status" value="1"/>
</dbReference>
<name>A0A520XA58_9DELT</name>
<proteinExistence type="predicted"/>
<protein>
    <recommendedName>
        <fullName evidence="3">Sulfur reduction protein DsrE</fullName>
    </recommendedName>
</protein>
<dbReference type="AlphaFoldDB" id="A0A520XA58"/>
<evidence type="ECO:0000313" key="1">
    <source>
        <dbReference type="EMBL" id="RZV38018.1"/>
    </source>
</evidence>
<comment type="caution">
    <text evidence="1">The sequence shown here is derived from an EMBL/GenBank/DDBJ whole genome shotgun (WGS) entry which is preliminary data.</text>
</comment>
<evidence type="ECO:0000313" key="2">
    <source>
        <dbReference type="Proteomes" id="UP000322454"/>
    </source>
</evidence>
<dbReference type="Proteomes" id="UP000322454">
    <property type="component" value="Unassembled WGS sequence"/>
</dbReference>
<sequence length="112" mass="12676">MNIMDKNKLAIIISEDKYLDNIAGLIKAAAKKDGDISVSIFITDKGVFLTENKEFISLLKELNDIIDNVSVCEHSCNINGVVFRDEIFNYSSQFENAKIIDELKENDRALLF</sequence>
<reference evidence="1 2" key="1">
    <citation type="submission" date="2019-01" db="EMBL/GenBank/DDBJ databases">
        <title>Insights into ecological role of a new deltaproteobacterial order Candidatus Sinidesulfobacterales (Sva0485) by metagenomics and metatranscriptomics.</title>
        <authorList>
            <person name="Tan S."/>
            <person name="Liu J."/>
            <person name="Fang Y."/>
            <person name="Hedlund B."/>
            <person name="Lian Z.-H."/>
            <person name="Huang L.-Y."/>
            <person name="Li J.-T."/>
            <person name="Huang L.-N."/>
            <person name="Li W.-J."/>
            <person name="Jiang H.-C."/>
            <person name="Dong H.-L."/>
            <person name="Shu W.-S."/>
        </authorList>
    </citation>
    <scope>NUCLEOTIDE SEQUENCE [LARGE SCALE GENOMIC DNA]</scope>
    <source>
        <strain evidence="1">AP4</strain>
    </source>
</reference>
<dbReference type="InterPro" id="IPR027396">
    <property type="entry name" value="DsrEFH-like"/>
</dbReference>
<dbReference type="EMBL" id="SHMQ01000025">
    <property type="protein sequence ID" value="RZV38018.1"/>
    <property type="molecule type" value="Genomic_DNA"/>
</dbReference>
<accession>A0A520XA58</accession>